<dbReference type="GO" id="GO:1902936">
    <property type="term" value="F:phosphatidylinositol bisphosphate binding"/>
    <property type="evidence" value="ECO:0007669"/>
    <property type="project" value="TreeGrafter"/>
</dbReference>
<dbReference type="OrthoDB" id="1434354at2759"/>
<dbReference type="SUPFAM" id="SSF46938">
    <property type="entry name" value="CRAL/TRIO N-terminal domain"/>
    <property type="match status" value="1"/>
</dbReference>
<dbReference type="InterPro" id="IPR011074">
    <property type="entry name" value="CRAL/TRIO_N_dom"/>
</dbReference>
<dbReference type="PANTHER" id="PTHR10174">
    <property type="entry name" value="ALPHA-TOCOPHEROL TRANSFER PROTEIN-RELATED"/>
    <property type="match status" value="1"/>
</dbReference>
<gene>
    <name evidence="2" type="primary">107359336</name>
</gene>
<dbReference type="Pfam" id="PF00650">
    <property type="entry name" value="CRAL_TRIO"/>
    <property type="match status" value="1"/>
</dbReference>
<dbReference type="Proteomes" id="UP000015104">
    <property type="component" value="Unassembled WGS sequence"/>
</dbReference>
<dbReference type="Gene3D" id="1.20.5.1200">
    <property type="entry name" value="Alpha-tocopherol transfer"/>
    <property type="match status" value="1"/>
</dbReference>
<reference evidence="2" key="2">
    <citation type="submission" date="2015-06" db="UniProtKB">
        <authorList>
            <consortium name="EnsemblMetazoa"/>
        </authorList>
    </citation>
    <scope>IDENTIFICATION</scope>
</reference>
<proteinExistence type="predicted"/>
<evidence type="ECO:0000259" key="1">
    <source>
        <dbReference type="PROSITE" id="PS50191"/>
    </source>
</evidence>
<dbReference type="InterPro" id="IPR036273">
    <property type="entry name" value="CRAL/TRIO_N_dom_sf"/>
</dbReference>
<dbReference type="HOGENOM" id="CLU_046597_2_0_1"/>
<dbReference type="CDD" id="cd00170">
    <property type="entry name" value="SEC14"/>
    <property type="match status" value="1"/>
</dbReference>
<dbReference type="SMART" id="SM00516">
    <property type="entry name" value="SEC14"/>
    <property type="match status" value="1"/>
</dbReference>
<dbReference type="AlphaFoldDB" id="T1K0R1"/>
<dbReference type="OMA" id="MKCIQNS"/>
<name>T1K0R1_TETUR</name>
<evidence type="ECO:0000313" key="3">
    <source>
        <dbReference type="Proteomes" id="UP000015104"/>
    </source>
</evidence>
<dbReference type="InterPro" id="IPR036865">
    <property type="entry name" value="CRAL-TRIO_dom_sf"/>
</dbReference>
<feature type="domain" description="CRAL-TRIO" evidence="1">
    <location>
        <begin position="73"/>
        <end position="237"/>
    </location>
</feature>
<dbReference type="PROSITE" id="PS50191">
    <property type="entry name" value="CRAL_TRIO"/>
    <property type="match status" value="1"/>
</dbReference>
<dbReference type="Gene3D" id="3.40.525.10">
    <property type="entry name" value="CRAL-TRIO lipid binding domain"/>
    <property type="match status" value="1"/>
</dbReference>
<dbReference type="SMART" id="SM01100">
    <property type="entry name" value="CRAL_TRIO_N"/>
    <property type="match status" value="1"/>
</dbReference>
<protein>
    <recommendedName>
        <fullName evidence="1">CRAL-TRIO domain-containing protein</fullName>
    </recommendedName>
</protein>
<dbReference type="SUPFAM" id="SSF52087">
    <property type="entry name" value="CRAL/TRIO domain"/>
    <property type="match status" value="1"/>
</dbReference>
<dbReference type="PRINTS" id="PR00180">
    <property type="entry name" value="CRETINALDHBP"/>
</dbReference>
<dbReference type="EnsemblMetazoa" id="tetur03g08700.1">
    <property type="protein sequence ID" value="tetur03g08700.1"/>
    <property type="gene ID" value="tetur03g08700"/>
</dbReference>
<sequence>MTISSQEEVLVKKFREWILSQPQFVSPRTDDLFILRFLRFRKFNFEESCRVFEKYLKVRNVHPYCYKNLDIRDSSLYDLIKRGYIFPLFERDDRGRTVIFGRCAMFNQKYGHLPTDLFRSIIITFEILLDNEENQKNGFVYIFDQEGVSLSEVTYLGIRELKRLAQSGEKALPVKHKQVHWLNLPHLIRTILIFISGFMTQKLQDRLSFPRDLNELHKRIPVHILPKEYGGTVPWRIMADKWIKTVEENREKLLALDKMTLDDSRKKEKRSKGYKIY</sequence>
<dbReference type="Gene3D" id="1.10.8.20">
    <property type="entry name" value="N-terminal domain of phosphatidylinositol transfer protein sec14p"/>
    <property type="match status" value="1"/>
</dbReference>
<keyword evidence="3" id="KW-1185">Reference proteome</keyword>
<dbReference type="eggNOG" id="KOG1471">
    <property type="taxonomic scope" value="Eukaryota"/>
</dbReference>
<evidence type="ECO:0000313" key="2">
    <source>
        <dbReference type="EnsemblMetazoa" id="tetur03g08700.1"/>
    </source>
</evidence>
<dbReference type="KEGG" id="tut:107359336"/>
<reference evidence="3" key="1">
    <citation type="submission" date="2011-08" db="EMBL/GenBank/DDBJ databases">
        <authorList>
            <person name="Rombauts S."/>
        </authorList>
    </citation>
    <scope>NUCLEOTIDE SEQUENCE</scope>
    <source>
        <strain evidence="3">London</strain>
    </source>
</reference>
<dbReference type="PANTHER" id="PTHR10174:SF208">
    <property type="entry name" value="CRAL-TRIO DOMAIN-CONTAINING PROTEIN DDB_G0278031"/>
    <property type="match status" value="1"/>
</dbReference>
<dbReference type="EMBL" id="CAEY01001145">
    <property type="status" value="NOT_ANNOTATED_CDS"/>
    <property type="molecule type" value="Genomic_DNA"/>
</dbReference>
<organism evidence="2 3">
    <name type="scientific">Tetranychus urticae</name>
    <name type="common">Two-spotted spider mite</name>
    <dbReference type="NCBI Taxonomy" id="32264"/>
    <lineage>
        <taxon>Eukaryota</taxon>
        <taxon>Metazoa</taxon>
        <taxon>Ecdysozoa</taxon>
        <taxon>Arthropoda</taxon>
        <taxon>Chelicerata</taxon>
        <taxon>Arachnida</taxon>
        <taxon>Acari</taxon>
        <taxon>Acariformes</taxon>
        <taxon>Trombidiformes</taxon>
        <taxon>Prostigmata</taxon>
        <taxon>Eleutherengona</taxon>
        <taxon>Raphignathae</taxon>
        <taxon>Tetranychoidea</taxon>
        <taxon>Tetranychidae</taxon>
        <taxon>Tetranychus</taxon>
    </lineage>
</organism>
<dbReference type="InterPro" id="IPR001251">
    <property type="entry name" value="CRAL-TRIO_dom"/>
</dbReference>
<accession>T1K0R1</accession>
<dbReference type="GO" id="GO:0016020">
    <property type="term" value="C:membrane"/>
    <property type="evidence" value="ECO:0007669"/>
    <property type="project" value="TreeGrafter"/>
</dbReference>